<evidence type="ECO:0000313" key="4">
    <source>
        <dbReference type="Proteomes" id="UP000664209"/>
    </source>
</evidence>
<feature type="transmembrane region" description="Helical" evidence="2">
    <location>
        <begin position="53"/>
        <end position="76"/>
    </location>
</feature>
<keyword evidence="2" id="KW-1133">Transmembrane helix</keyword>
<feature type="transmembrane region" description="Helical" evidence="2">
    <location>
        <begin position="28"/>
        <end position="47"/>
    </location>
</feature>
<comment type="caution">
    <text evidence="3">The sequence shown here is derived from an EMBL/GenBank/DDBJ whole genome shotgun (WGS) entry which is preliminary data.</text>
</comment>
<accession>A0A939RVM4</accession>
<organism evidence="3 4">
    <name type="scientific">Actinotalea soli</name>
    <dbReference type="NCBI Taxonomy" id="2819234"/>
    <lineage>
        <taxon>Bacteria</taxon>
        <taxon>Bacillati</taxon>
        <taxon>Actinomycetota</taxon>
        <taxon>Actinomycetes</taxon>
        <taxon>Micrococcales</taxon>
        <taxon>Cellulomonadaceae</taxon>
        <taxon>Actinotalea</taxon>
    </lineage>
</organism>
<protein>
    <submittedName>
        <fullName evidence="3">Uncharacterized protein</fullName>
    </submittedName>
</protein>
<dbReference type="Proteomes" id="UP000664209">
    <property type="component" value="Unassembled WGS sequence"/>
</dbReference>
<keyword evidence="4" id="KW-1185">Reference proteome</keyword>
<proteinExistence type="predicted"/>
<dbReference type="EMBL" id="JAGEMK010000006">
    <property type="protein sequence ID" value="MBO1752545.1"/>
    <property type="molecule type" value="Genomic_DNA"/>
</dbReference>
<keyword evidence="2" id="KW-0812">Transmembrane</keyword>
<evidence type="ECO:0000256" key="2">
    <source>
        <dbReference type="SAM" id="Phobius"/>
    </source>
</evidence>
<sequence>MPGKSGRGQGPRARAETTGEVRSRHLRAALYALGTTAVVLVTDPSIVQENRAAAYALTGLAFALALGFWEIVLVAVRRLRVGQRRGEGR</sequence>
<dbReference type="AlphaFoldDB" id="A0A939RVM4"/>
<keyword evidence="2" id="KW-0472">Membrane</keyword>
<gene>
    <name evidence="3" type="ORF">J4G33_12100</name>
</gene>
<reference evidence="3" key="1">
    <citation type="submission" date="2021-03" db="EMBL/GenBank/DDBJ databases">
        <title>Actinotalea soli sp. nov., isolated from soil.</title>
        <authorList>
            <person name="Ping W."/>
            <person name="Zhang J."/>
        </authorList>
    </citation>
    <scope>NUCLEOTIDE SEQUENCE</scope>
    <source>
        <strain evidence="3">BY-33</strain>
    </source>
</reference>
<evidence type="ECO:0000256" key="1">
    <source>
        <dbReference type="SAM" id="MobiDB-lite"/>
    </source>
</evidence>
<dbReference type="RefSeq" id="WP_208056227.1">
    <property type="nucleotide sequence ID" value="NZ_JAGEMK010000006.1"/>
</dbReference>
<name>A0A939RVM4_9CELL</name>
<feature type="region of interest" description="Disordered" evidence="1">
    <location>
        <begin position="1"/>
        <end position="21"/>
    </location>
</feature>
<evidence type="ECO:0000313" key="3">
    <source>
        <dbReference type="EMBL" id="MBO1752545.1"/>
    </source>
</evidence>